<dbReference type="OrthoDB" id="7482721at2759"/>
<gene>
    <name evidence="7" type="ORF">E2562_024251</name>
</gene>
<keyword evidence="4" id="KW-0560">Oxidoreductase</keyword>
<dbReference type="Gene3D" id="3.40.50.720">
    <property type="entry name" value="NAD(P)-binding Rossmann-like Domain"/>
    <property type="match status" value="1"/>
</dbReference>
<evidence type="ECO:0000256" key="2">
    <source>
        <dbReference type="ARBA" id="ARBA00005422"/>
    </source>
</evidence>
<reference evidence="7 8" key="1">
    <citation type="submission" date="2019-11" db="EMBL/GenBank/DDBJ databases">
        <title>Whole genome sequence of Oryza granulata.</title>
        <authorList>
            <person name="Li W."/>
        </authorList>
    </citation>
    <scope>NUCLEOTIDE SEQUENCE [LARGE SCALE GENOMIC DNA]</scope>
    <source>
        <strain evidence="8">cv. Menghai</strain>
        <tissue evidence="7">Leaf</tissue>
    </source>
</reference>
<dbReference type="SUPFAM" id="SSF55159">
    <property type="entry name" value="eIF1-like"/>
    <property type="match status" value="1"/>
</dbReference>
<feature type="compositionally biased region" description="Polar residues" evidence="5">
    <location>
        <begin position="20"/>
        <end position="40"/>
    </location>
</feature>
<dbReference type="Proteomes" id="UP000479710">
    <property type="component" value="Unassembled WGS sequence"/>
</dbReference>
<feature type="region of interest" description="Disordered" evidence="5">
    <location>
        <begin position="20"/>
        <end position="47"/>
    </location>
</feature>
<comment type="function">
    <text evidence="1">Probably involved in translation.</text>
</comment>
<evidence type="ECO:0000256" key="5">
    <source>
        <dbReference type="SAM" id="MobiDB-lite"/>
    </source>
</evidence>
<dbReference type="InterPro" id="IPR036291">
    <property type="entry name" value="NAD(P)-bd_dom_sf"/>
</dbReference>
<evidence type="ECO:0000256" key="3">
    <source>
        <dbReference type="ARBA" id="ARBA00022857"/>
    </source>
</evidence>
<dbReference type="GO" id="GO:0003743">
    <property type="term" value="F:translation initiation factor activity"/>
    <property type="evidence" value="ECO:0007669"/>
    <property type="project" value="InterPro"/>
</dbReference>
<dbReference type="GO" id="GO:0005739">
    <property type="term" value="C:mitochondrion"/>
    <property type="evidence" value="ECO:0007669"/>
    <property type="project" value="TreeGrafter"/>
</dbReference>
<dbReference type="InterPro" id="IPR001950">
    <property type="entry name" value="SUI1"/>
</dbReference>
<comment type="caution">
    <text evidence="7">The sequence shown here is derived from an EMBL/GenBank/DDBJ whole genome shotgun (WGS) entry which is preliminary data.</text>
</comment>
<dbReference type="SUPFAM" id="SSF51735">
    <property type="entry name" value="NAD(P)-binding Rossmann-fold domains"/>
    <property type="match status" value="1"/>
</dbReference>
<dbReference type="Gene3D" id="3.30.780.10">
    <property type="entry name" value="SUI1-like domain"/>
    <property type="match status" value="1"/>
</dbReference>
<accession>A0A6G1E1A1</accession>
<evidence type="ECO:0000313" key="8">
    <source>
        <dbReference type="Proteomes" id="UP000479710"/>
    </source>
</evidence>
<evidence type="ECO:0000313" key="7">
    <source>
        <dbReference type="EMBL" id="KAF0918477.1"/>
    </source>
</evidence>
<sequence>MAADRGLHCGSYMPLQPVLTSSATTATGMRRSSTRRNSVSDGHPQARNDTVVSLGRLAVVILRIPGSNGGALRTARRRVCANVPPHYAVTATVNPLTVLRMLRDFVNLTPGDTLVQNGATSIVGQCVIQLAKLHGLYTINIIRDRPGSEEAKNKLKQLGADQVFTESQLDINNIKSLLGALPEFALGLNCIGGNAASVILKFLRERPLFLCRQVSTTGAADPPCPDHCEELLPIVIASFPKDAKNFSTGPGAKDYVHVCIQQCNSKSLTTVQGLKEFSYNKILNGLKKEFCCNGTIVQDPELGQVIQLQGQRKNVDIQPGGICFASGGGD</sequence>
<dbReference type="Pfam" id="PF01253">
    <property type="entry name" value="SUI1"/>
    <property type="match status" value="1"/>
</dbReference>
<dbReference type="InterPro" id="IPR005874">
    <property type="entry name" value="SUI1_euk"/>
</dbReference>
<comment type="similarity">
    <text evidence="2">Belongs to the SUI1 family.</text>
</comment>
<dbReference type="InterPro" id="IPR051034">
    <property type="entry name" value="Mito_Enoyl-ACP_Reductase"/>
</dbReference>
<protein>
    <recommendedName>
        <fullName evidence="6">SUI1 domain-containing protein</fullName>
    </recommendedName>
</protein>
<feature type="domain" description="SUI1" evidence="6">
    <location>
        <begin position="266"/>
        <end position="314"/>
    </location>
</feature>
<dbReference type="InterPro" id="IPR036877">
    <property type="entry name" value="SUI1_dom_sf"/>
</dbReference>
<dbReference type="PANTHER" id="PTHR43981">
    <property type="entry name" value="ENOYL-[ACYL-CARRIER-PROTEIN] REDUCTASE, MITOCHONDRIAL"/>
    <property type="match status" value="1"/>
</dbReference>
<keyword evidence="3" id="KW-0521">NADP</keyword>
<organism evidence="7 8">
    <name type="scientific">Oryza meyeriana var. granulata</name>
    <dbReference type="NCBI Taxonomy" id="110450"/>
    <lineage>
        <taxon>Eukaryota</taxon>
        <taxon>Viridiplantae</taxon>
        <taxon>Streptophyta</taxon>
        <taxon>Embryophyta</taxon>
        <taxon>Tracheophyta</taxon>
        <taxon>Spermatophyta</taxon>
        <taxon>Magnoliopsida</taxon>
        <taxon>Liliopsida</taxon>
        <taxon>Poales</taxon>
        <taxon>Poaceae</taxon>
        <taxon>BOP clade</taxon>
        <taxon>Oryzoideae</taxon>
        <taxon>Oryzeae</taxon>
        <taxon>Oryzinae</taxon>
        <taxon>Oryza</taxon>
        <taxon>Oryza meyeriana</taxon>
    </lineage>
</organism>
<proteinExistence type="inferred from homology"/>
<dbReference type="Gene3D" id="3.90.180.10">
    <property type="entry name" value="Medium-chain alcohol dehydrogenases, catalytic domain"/>
    <property type="match status" value="1"/>
</dbReference>
<keyword evidence="8" id="KW-1185">Reference proteome</keyword>
<dbReference type="AlphaFoldDB" id="A0A6G1E1A1"/>
<dbReference type="EMBL" id="SPHZ02000005">
    <property type="protein sequence ID" value="KAF0918477.1"/>
    <property type="molecule type" value="Genomic_DNA"/>
</dbReference>
<dbReference type="GO" id="GO:0006631">
    <property type="term" value="P:fatty acid metabolic process"/>
    <property type="evidence" value="ECO:0007669"/>
    <property type="project" value="TreeGrafter"/>
</dbReference>
<evidence type="ECO:0000256" key="4">
    <source>
        <dbReference type="ARBA" id="ARBA00023002"/>
    </source>
</evidence>
<dbReference type="PANTHER" id="PTHR43981:SF2">
    <property type="entry name" value="ENOYL-[ACYL-CARRIER-PROTEIN] REDUCTASE, MITOCHONDRIAL"/>
    <property type="match status" value="1"/>
</dbReference>
<evidence type="ECO:0000256" key="1">
    <source>
        <dbReference type="ARBA" id="ARBA00003130"/>
    </source>
</evidence>
<dbReference type="PROSITE" id="PS50296">
    <property type="entry name" value="SUI1"/>
    <property type="match status" value="1"/>
</dbReference>
<name>A0A6G1E1A1_9ORYZ</name>
<evidence type="ECO:0000259" key="6">
    <source>
        <dbReference type="PROSITE" id="PS50296"/>
    </source>
</evidence>
<dbReference type="GO" id="GO:0016491">
    <property type="term" value="F:oxidoreductase activity"/>
    <property type="evidence" value="ECO:0007669"/>
    <property type="project" value="UniProtKB-KW"/>
</dbReference>
<dbReference type="CDD" id="cd11566">
    <property type="entry name" value="eIF1_SUI1"/>
    <property type="match status" value="1"/>
</dbReference>